<dbReference type="AlphaFoldDB" id="A0A3P1YVZ0"/>
<keyword evidence="1" id="KW-0808">Transferase</keyword>
<reference evidence="1 2" key="1">
    <citation type="submission" date="2018-11" db="EMBL/GenBank/DDBJ databases">
        <title>Genomes From Bacteria Associated with the Canine Oral Cavity: a Test Case for Automated Genome-Based Taxonomic Assignment.</title>
        <authorList>
            <person name="Coil D.A."/>
            <person name="Jospin G."/>
            <person name="Darling A.E."/>
            <person name="Wallis C."/>
            <person name="Davis I.J."/>
            <person name="Harris S."/>
            <person name="Eisen J.A."/>
            <person name="Holcombe L.J."/>
            <person name="O'Flynn C."/>
        </authorList>
    </citation>
    <scope>NUCLEOTIDE SEQUENCE [LARGE SCALE GENOMIC DNA]</scope>
    <source>
        <strain evidence="1 2">OH1426_COT-023</strain>
    </source>
</reference>
<evidence type="ECO:0000313" key="2">
    <source>
        <dbReference type="Proteomes" id="UP000279860"/>
    </source>
</evidence>
<keyword evidence="1" id="KW-0489">Methyltransferase</keyword>
<dbReference type="Proteomes" id="UP000279860">
    <property type="component" value="Unassembled WGS sequence"/>
</dbReference>
<sequence>MNANGRRMLVACEFSGRVRDAFAAQGWDAWSCDLLPTETPGQHYQCDVREVLNEGWDLMIAHPPCTYLAVSGNRSIPCNPERWGKRYEALMFVWELYSADIKHIAIENPVSVLSTYLRKPDQIVHPFFFGDKVSKSTCLWLKGLPVLHATDMVQPEYELCRSKKNKSGFSKYSRTAMLGSGKGHQRSITFPGFARAMAEQWTKYIISNE</sequence>
<protein>
    <submittedName>
        <fullName evidence="1">DNA cytosine methyltransferase</fullName>
    </submittedName>
</protein>
<dbReference type="EMBL" id="RQYN01000021">
    <property type="protein sequence ID" value="RRD75234.1"/>
    <property type="molecule type" value="Genomic_DNA"/>
</dbReference>
<accession>A0A3P1YVZ0</accession>
<dbReference type="RefSeq" id="WP_124789982.1">
    <property type="nucleotide sequence ID" value="NZ_RQYN01000021.1"/>
</dbReference>
<name>A0A3P1YVZ0_TANFO</name>
<comment type="caution">
    <text evidence="1">The sequence shown here is derived from an EMBL/GenBank/DDBJ whole genome shotgun (WGS) entry which is preliminary data.</text>
</comment>
<gene>
    <name evidence="1" type="ORF">EII41_06900</name>
</gene>
<dbReference type="GO" id="GO:0032259">
    <property type="term" value="P:methylation"/>
    <property type="evidence" value="ECO:0007669"/>
    <property type="project" value="UniProtKB-KW"/>
</dbReference>
<evidence type="ECO:0000313" key="1">
    <source>
        <dbReference type="EMBL" id="RRD75234.1"/>
    </source>
</evidence>
<organism evidence="1 2">
    <name type="scientific">Tannerella forsythia</name>
    <name type="common">Bacteroides forsythus</name>
    <dbReference type="NCBI Taxonomy" id="28112"/>
    <lineage>
        <taxon>Bacteria</taxon>
        <taxon>Pseudomonadati</taxon>
        <taxon>Bacteroidota</taxon>
        <taxon>Bacteroidia</taxon>
        <taxon>Bacteroidales</taxon>
        <taxon>Tannerellaceae</taxon>
        <taxon>Tannerella</taxon>
    </lineage>
</organism>
<dbReference type="GO" id="GO:0008168">
    <property type="term" value="F:methyltransferase activity"/>
    <property type="evidence" value="ECO:0007669"/>
    <property type="project" value="UniProtKB-KW"/>
</dbReference>
<proteinExistence type="predicted"/>